<keyword evidence="8" id="KW-1133">Transmembrane helix</keyword>
<evidence type="ECO:0000256" key="12">
    <source>
        <dbReference type="SAM" id="SignalP"/>
    </source>
</evidence>
<dbReference type="PRINTS" id="PR00727">
    <property type="entry name" value="LEADERPTASE"/>
</dbReference>
<evidence type="ECO:0000256" key="7">
    <source>
        <dbReference type="ARBA" id="ARBA00022801"/>
    </source>
</evidence>
<feature type="signal peptide" evidence="12">
    <location>
        <begin position="1"/>
        <end position="20"/>
    </location>
</feature>
<comment type="caution">
    <text evidence="14">The sequence shown here is derived from an EMBL/GenBank/DDBJ whole genome shotgun (WGS) entry which is preliminary data.</text>
</comment>
<reference evidence="15" key="1">
    <citation type="submission" date="2023-07" db="EMBL/GenBank/DDBJ databases">
        <title>A draft genome of Kazachstania heterogenica Y-27499.</title>
        <authorList>
            <person name="Donic C."/>
            <person name="Kralova J.S."/>
            <person name="Fidel L."/>
            <person name="Ben-Dor S."/>
            <person name="Jung S."/>
        </authorList>
    </citation>
    <scope>NUCLEOTIDE SEQUENCE [LARGE SCALE GENOMIC DNA]</scope>
    <source>
        <strain evidence="15">Y27499</strain>
    </source>
</reference>
<feature type="domain" description="Peptidase S26" evidence="13">
    <location>
        <begin position="16"/>
        <end position="93"/>
    </location>
</feature>
<evidence type="ECO:0000256" key="2">
    <source>
        <dbReference type="ARBA" id="ARBA00007066"/>
    </source>
</evidence>
<feature type="domain" description="Peptidase S26" evidence="13">
    <location>
        <begin position="101"/>
        <end position="144"/>
    </location>
</feature>
<evidence type="ECO:0000256" key="6">
    <source>
        <dbReference type="ARBA" id="ARBA00022792"/>
    </source>
</evidence>
<keyword evidence="7" id="KW-0378">Hydrolase</keyword>
<dbReference type="PANTHER" id="PTHR46041:SF2">
    <property type="entry name" value="MITOCHONDRIAL INNER MEMBRANE PROTEASE SUBUNIT 2"/>
    <property type="match status" value="1"/>
</dbReference>
<protein>
    <recommendedName>
        <fullName evidence="3">Mitochondrial inner membrane protease subunit 2</fullName>
    </recommendedName>
</protein>
<comment type="subcellular location">
    <subcellularLocation>
        <location evidence="1">Mitochondrion inner membrane</location>
        <topology evidence="1">Single-pass membrane protein</topology>
    </subcellularLocation>
</comment>
<dbReference type="SUPFAM" id="SSF51306">
    <property type="entry name" value="LexA/Signal peptidase"/>
    <property type="match status" value="1"/>
</dbReference>
<keyword evidence="5" id="KW-0812">Transmembrane</keyword>
<dbReference type="PANTHER" id="PTHR46041">
    <property type="entry name" value="MITOCHONDRIAL INNER MEMBRANE PROTEASE SUBUNIT 2"/>
    <property type="match status" value="1"/>
</dbReference>
<dbReference type="Proteomes" id="UP001306508">
    <property type="component" value="Unassembled WGS sequence"/>
</dbReference>
<dbReference type="EMBL" id="JAWIZZ010000015">
    <property type="protein sequence ID" value="KAK5782103.1"/>
    <property type="molecule type" value="Genomic_DNA"/>
</dbReference>
<keyword evidence="15" id="KW-1185">Reference proteome</keyword>
<feature type="active site" evidence="11">
    <location>
        <position position="81"/>
    </location>
</feature>
<evidence type="ECO:0000256" key="1">
    <source>
        <dbReference type="ARBA" id="ARBA00004434"/>
    </source>
</evidence>
<dbReference type="InterPro" id="IPR019533">
    <property type="entry name" value="Peptidase_S26"/>
</dbReference>
<evidence type="ECO:0000313" key="15">
    <source>
        <dbReference type="Proteomes" id="UP001306508"/>
    </source>
</evidence>
<accession>A0AAN7WQ36</accession>
<evidence type="ECO:0000256" key="3">
    <source>
        <dbReference type="ARBA" id="ARBA00013650"/>
    </source>
</evidence>
<dbReference type="GO" id="GO:0042720">
    <property type="term" value="C:mitochondrial inner membrane peptidase complex"/>
    <property type="evidence" value="ECO:0007669"/>
    <property type="project" value="InterPro"/>
</dbReference>
<dbReference type="InterPro" id="IPR000223">
    <property type="entry name" value="Pept_S26A_signal_pept_1"/>
</dbReference>
<dbReference type="GO" id="GO:0006465">
    <property type="term" value="P:signal peptide processing"/>
    <property type="evidence" value="ECO:0007669"/>
    <property type="project" value="InterPro"/>
</dbReference>
<comment type="similarity">
    <text evidence="2">Belongs to the peptidase S26 family. IMP2 subfamily.</text>
</comment>
<evidence type="ECO:0000256" key="11">
    <source>
        <dbReference type="PIRSR" id="PIRSR600223-1"/>
    </source>
</evidence>
<keyword evidence="10" id="KW-0472">Membrane</keyword>
<keyword evidence="4" id="KW-0645">Protease</keyword>
<dbReference type="InterPro" id="IPR037730">
    <property type="entry name" value="IMP2"/>
</dbReference>
<proteinExistence type="inferred from homology"/>
<name>A0AAN7WQ36_9SACH</name>
<feature type="active site" evidence="11">
    <location>
        <position position="34"/>
    </location>
</feature>
<evidence type="ECO:0000256" key="4">
    <source>
        <dbReference type="ARBA" id="ARBA00022670"/>
    </source>
</evidence>
<evidence type="ECO:0000313" key="14">
    <source>
        <dbReference type="EMBL" id="KAK5782103.1"/>
    </source>
</evidence>
<evidence type="ECO:0000256" key="10">
    <source>
        <dbReference type="ARBA" id="ARBA00023136"/>
    </source>
</evidence>
<feature type="chain" id="PRO_5042975636" description="Mitochondrial inner membrane protease subunit 2" evidence="12">
    <location>
        <begin position="21"/>
        <end position="170"/>
    </location>
</feature>
<dbReference type="Gene3D" id="2.10.109.10">
    <property type="entry name" value="Umud Fragment, subunit A"/>
    <property type="match status" value="1"/>
</dbReference>
<keyword evidence="6" id="KW-0999">Mitochondrion inner membrane</keyword>
<dbReference type="Pfam" id="PF10502">
    <property type="entry name" value="Peptidase_S26"/>
    <property type="match status" value="2"/>
</dbReference>
<dbReference type="InterPro" id="IPR036286">
    <property type="entry name" value="LexA/Signal_pep-like_sf"/>
</dbReference>
<evidence type="ECO:0000259" key="13">
    <source>
        <dbReference type="Pfam" id="PF10502"/>
    </source>
</evidence>
<evidence type="ECO:0000256" key="8">
    <source>
        <dbReference type="ARBA" id="ARBA00022989"/>
    </source>
</evidence>
<organism evidence="14 15">
    <name type="scientific">Arxiozyma heterogenica</name>
    <dbReference type="NCBI Taxonomy" id="278026"/>
    <lineage>
        <taxon>Eukaryota</taxon>
        <taxon>Fungi</taxon>
        <taxon>Dikarya</taxon>
        <taxon>Ascomycota</taxon>
        <taxon>Saccharomycotina</taxon>
        <taxon>Saccharomycetes</taxon>
        <taxon>Saccharomycetales</taxon>
        <taxon>Saccharomycetaceae</taxon>
        <taxon>Arxiozyma</taxon>
    </lineage>
</organism>
<evidence type="ECO:0000256" key="5">
    <source>
        <dbReference type="ARBA" id="ARBA00022692"/>
    </source>
</evidence>
<dbReference type="AlphaFoldDB" id="A0AAN7WQ36"/>
<dbReference type="GO" id="GO:0006627">
    <property type="term" value="P:protein processing involved in protein targeting to mitochondrion"/>
    <property type="evidence" value="ECO:0007669"/>
    <property type="project" value="InterPro"/>
</dbReference>
<keyword evidence="9" id="KW-0496">Mitochondrion</keyword>
<gene>
    <name evidence="14" type="ORF">RI543_000425</name>
</gene>
<keyword evidence="12" id="KW-0732">Signal</keyword>
<sequence length="170" mass="19252">MTVTIRKVLLGLSWVPVALAISDVFHFSKVDGSSMRPTLNPSDLDTHDWVLLKKFRPSSNLKVNDIVLLKSPFDPSKVLCKRIKAISLDTIKRDTYGDCDANNTMLIPRGHVWVEGDNIHSVDSRNFGPISKGLIVGKVLFIIWPPQRWKTRLNKWVGNNILIHSNNEKN</sequence>
<dbReference type="GO" id="GO:0004252">
    <property type="term" value="F:serine-type endopeptidase activity"/>
    <property type="evidence" value="ECO:0007669"/>
    <property type="project" value="InterPro"/>
</dbReference>
<dbReference type="CDD" id="cd06530">
    <property type="entry name" value="S26_SPase_I"/>
    <property type="match status" value="1"/>
</dbReference>
<evidence type="ECO:0000256" key="9">
    <source>
        <dbReference type="ARBA" id="ARBA00023128"/>
    </source>
</evidence>